<evidence type="ECO:0000313" key="2">
    <source>
        <dbReference type="Proteomes" id="UP000268007"/>
    </source>
</evidence>
<dbReference type="AlphaFoldDB" id="A0A495J310"/>
<comment type="caution">
    <text evidence="1">The sequence shown here is derived from an EMBL/GenBank/DDBJ whole genome shotgun (WGS) entry which is preliminary data.</text>
</comment>
<dbReference type="EMBL" id="RBKU01000001">
    <property type="protein sequence ID" value="RKR82734.1"/>
    <property type="molecule type" value="Genomic_DNA"/>
</dbReference>
<evidence type="ECO:0000313" key="1">
    <source>
        <dbReference type="EMBL" id="RKR82734.1"/>
    </source>
</evidence>
<gene>
    <name evidence="1" type="ORF">BDD43_2919</name>
</gene>
<name>A0A495J310_9SPHI</name>
<proteinExistence type="predicted"/>
<dbReference type="RefSeq" id="WP_121198309.1">
    <property type="nucleotide sequence ID" value="NZ_RBKU01000001.1"/>
</dbReference>
<dbReference type="Proteomes" id="UP000268007">
    <property type="component" value="Unassembled WGS sequence"/>
</dbReference>
<accession>A0A495J310</accession>
<dbReference type="OrthoDB" id="9813231at2"/>
<dbReference type="Gene3D" id="3.90.1150.200">
    <property type="match status" value="1"/>
</dbReference>
<sequence length="133" mass="14879">MTIADHLNQQETARIPLMSELHRVILKNDTTVIATVGSMMGKQMILYTDRGSFKYGLAGSKDHITLHVLPIYGNALLHARYVELLPNAKLQKGCINFKNEAQMPLEIAAQLIADCAGIDMIAIRQNYLDKKKK</sequence>
<keyword evidence="2" id="KW-1185">Reference proteome</keyword>
<protein>
    <recommendedName>
        <fullName evidence="3">YdhG-like domain-containing protein</fullName>
    </recommendedName>
</protein>
<reference evidence="1 2" key="1">
    <citation type="submission" date="2018-10" db="EMBL/GenBank/DDBJ databases">
        <title>Genomic Encyclopedia of Archaeal and Bacterial Type Strains, Phase II (KMG-II): from individual species to whole genera.</title>
        <authorList>
            <person name="Goeker M."/>
        </authorList>
    </citation>
    <scope>NUCLEOTIDE SEQUENCE [LARGE SCALE GENOMIC DNA]</scope>
    <source>
        <strain evidence="1 2">DSM 18602</strain>
    </source>
</reference>
<organism evidence="1 2">
    <name type="scientific">Mucilaginibacter gracilis</name>
    <dbReference type="NCBI Taxonomy" id="423350"/>
    <lineage>
        <taxon>Bacteria</taxon>
        <taxon>Pseudomonadati</taxon>
        <taxon>Bacteroidota</taxon>
        <taxon>Sphingobacteriia</taxon>
        <taxon>Sphingobacteriales</taxon>
        <taxon>Sphingobacteriaceae</taxon>
        <taxon>Mucilaginibacter</taxon>
    </lineage>
</organism>
<evidence type="ECO:0008006" key="3">
    <source>
        <dbReference type="Google" id="ProtNLM"/>
    </source>
</evidence>